<accession>A0A9Q3BUU6</accession>
<proteinExistence type="predicted"/>
<keyword evidence="1" id="KW-0507">mRNA processing</keyword>
<dbReference type="InterPro" id="IPR036875">
    <property type="entry name" value="Znf_CCHC_sf"/>
</dbReference>
<dbReference type="PROSITE" id="PS50158">
    <property type="entry name" value="ZF_CCHC"/>
    <property type="match status" value="1"/>
</dbReference>
<dbReference type="AlphaFoldDB" id="A0A9Q3BUU6"/>
<comment type="caution">
    <text evidence="5">The sequence shown here is derived from an EMBL/GenBank/DDBJ whole genome shotgun (WGS) entry which is preliminary data.</text>
</comment>
<evidence type="ECO:0000256" key="3">
    <source>
        <dbReference type="SAM" id="MobiDB-lite"/>
    </source>
</evidence>
<keyword evidence="2" id="KW-0479">Metal-binding</keyword>
<dbReference type="GO" id="GO:0003676">
    <property type="term" value="F:nucleic acid binding"/>
    <property type="evidence" value="ECO:0007669"/>
    <property type="project" value="InterPro"/>
</dbReference>
<evidence type="ECO:0000313" key="6">
    <source>
        <dbReference type="Proteomes" id="UP000765509"/>
    </source>
</evidence>
<dbReference type="InterPro" id="IPR001878">
    <property type="entry name" value="Znf_CCHC"/>
</dbReference>
<reference evidence="5" key="1">
    <citation type="submission" date="2021-03" db="EMBL/GenBank/DDBJ databases">
        <title>Draft genome sequence of rust myrtle Austropuccinia psidii MF-1, a brazilian biotype.</title>
        <authorList>
            <person name="Quecine M.C."/>
            <person name="Pachon D.M.R."/>
            <person name="Bonatelli M.L."/>
            <person name="Correr F.H."/>
            <person name="Franceschini L.M."/>
            <person name="Leite T.F."/>
            <person name="Margarido G.R.A."/>
            <person name="Almeida C.A."/>
            <person name="Ferrarezi J.A."/>
            <person name="Labate C.A."/>
        </authorList>
    </citation>
    <scope>NUCLEOTIDE SEQUENCE</scope>
    <source>
        <strain evidence="5">MF-1</strain>
    </source>
</reference>
<dbReference type="GO" id="GO:0008270">
    <property type="term" value="F:zinc ion binding"/>
    <property type="evidence" value="ECO:0007669"/>
    <property type="project" value="UniProtKB-KW"/>
</dbReference>
<feature type="region of interest" description="Disordered" evidence="3">
    <location>
        <begin position="1"/>
        <end position="36"/>
    </location>
</feature>
<keyword evidence="6" id="KW-1185">Reference proteome</keyword>
<keyword evidence="2" id="KW-0863">Zinc-finger</keyword>
<dbReference type="SMART" id="SM00343">
    <property type="entry name" value="ZnF_C2HC"/>
    <property type="match status" value="1"/>
</dbReference>
<evidence type="ECO:0000256" key="2">
    <source>
        <dbReference type="PROSITE-ProRule" id="PRU00047"/>
    </source>
</evidence>
<dbReference type="EMBL" id="AVOT02003221">
    <property type="protein sequence ID" value="MBW0472846.1"/>
    <property type="molecule type" value="Genomic_DNA"/>
</dbReference>
<dbReference type="SUPFAM" id="SSF57756">
    <property type="entry name" value="Retrovirus zinc finger-like domains"/>
    <property type="match status" value="1"/>
</dbReference>
<gene>
    <name evidence="5" type="ORF">O181_012561</name>
</gene>
<dbReference type="GO" id="GO:0006397">
    <property type="term" value="P:mRNA processing"/>
    <property type="evidence" value="ECO:0007669"/>
    <property type="project" value="UniProtKB-KW"/>
</dbReference>
<organism evidence="5 6">
    <name type="scientific">Austropuccinia psidii MF-1</name>
    <dbReference type="NCBI Taxonomy" id="1389203"/>
    <lineage>
        <taxon>Eukaryota</taxon>
        <taxon>Fungi</taxon>
        <taxon>Dikarya</taxon>
        <taxon>Basidiomycota</taxon>
        <taxon>Pucciniomycotina</taxon>
        <taxon>Pucciniomycetes</taxon>
        <taxon>Pucciniales</taxon>
        <taxon>Sphaerophragmiaceae</taxon>
        <taxon>Austropuccinia</taxon>
    </lineage>
</organism>
<dbReference type="Gene3D" id="4.10.60.10">
    <property type="entry name" value="Zinc finger, CCHC-type"/>
    <property type="match status" value="1"/>
</dbReference>
<dbReference type="Pfam" id="PF00098">
    <property type="entry name" value="zf-CCHC"/>
    <property type="match status" value="1"/>
</dbReference>
<evidence type="ECO:0000256" key="1">
    <source>
        <dbReference type="ARBA" id="ARBA00022664"/>
    </source>
</evidence>
<sequence>MKPQPQGHVIDNPYHQEDIKPDALLENEERSPSQYQYGENMSYYEKESLKQLPEASSWPKFSVPGVYDHMELINYIDGLFIYVPSIPDYWITARLNTAFKGHASIWYTEMKEIHDHAVKCRCNQNCTLDDISNTLQDIRKSTNIGKFTPYKRSSFKEEQPFRVEFTENHKERVAEGAKKRNSCQNCGSTEHYANDCPKAKKKVYAIEKVPKEESPTEDSE</sequence>
<keyword evidence="2" id="KW-0862">Zinc</keyword>
<feature type="compositionally biased region" description="Basic and acidic residues" evidence="3">
    <location>
        <begin position="14"/>
        <end position="31"/>
    </location>
</feature>
<protein>
    <recommendedName>
        <fullName evidence="4">CCHC-type domain-containing protein</fullName>
    </recommendedName>
</protein>
<dbReference type="Proteomes" id="UP000765509">
    <property type="component" value="Unassembled WGS sequence"/>
</dbReference>
<evidence type="ECO:0000313" key="5">
    <source>
        <dbReference type="EMBL" id="MBW0472846.1"/>
    </source>
</evidence>
<evidence type="ECO:0000259" key="4">
    <source>
        <dbReference type="PROSITE" id="PS50158"/>
    </source>
</evidence>
<name>A0A9Q3BUU6_9BASI</name>
<feature type="domain" description="CCHC-type" evidence="4">
    <location>
        <begin position="183"/>
        <end position="198"/>
    </location>
</feature>